<reference evidence="4 5" key="1">
    <citation type="journal article" date="2009" name="Stand. Genomic Sci.">
        <title>Complete genome sequence of Catenulispora acidiphila type strain (ID 139908).</title>
        <authorList>
            <person name="Copeland A."/>
            <person name="Lapidus A."/>
            <person name="Glavina Del Rio T."/>
            <person name="Nolan M."/>
            <person name="Lucas S."/>
            <person name="Chen F."/>
            <person name="Tice H."/>
            <person name="Cheng J.F."/>
            <person name="Bruce D."/>
            <person name="Goodwin L."/>
            <person name="Pitluck S."/>
            <person name="Mikhailova N."/>
            <person name="Pati A."/>
            <person name="Ivanova N."/>
            <person name="Mavromatis K."/>
            <person name="Chen A."/>
            <person name="Palaniappan K."/>
            <person name="Chain P."/>
            <person name="Land M."/>
            <person name="Hauser L."/>
            <person name="Chang Y.J."/>
            <person name="Jeffries C.D."/>
            <person name="Chertkov O."/>
            <person name="Brettin T."/>
            <person name="Detter J.C."/>
            <person name="Han C."/>
            <person name="Ali Z."/>
            <person name="Tindall B.J."/>
            <person name="Goker M."/>
            <person name="Bristow J."/>
            <person name="Eisen J.A."/>
            <person name="Markowitz V."/>
            <person name="Hugenholtz P."/>
            <person name="Kyrpides N.C."/>
            <person name="Klenk H.P."/>
        </authorList>
    </citation>
    <scope>NUCLEOTIDE SEQUENCE [LARGE SCALE GENOMIC DNA]</scope>
    <source>
        <strain evidence="5">DSM 44928 / JCM 14897 / NBRC 102108 / NRRL B-24433 / ID139908</strain>
    </source>
</reference>
<evidence type="ECO:0000256" key="2">
    <source>
        <dbReference type="ARBA" id="ARBA00022553"/>
    </source>
</evidence>
<dbReference type="Proteomes" id="UP000000851">
    <property type="component" value="Chromosome"/>
</dbReference>
<dbReference type="FunFam" id="3.40.50.980:FF:000002">
    <property type="entry name" value="Enterobactin synthetase component F"/>
    <property type="match status" value="1"/>
</dbReference>
<keyword evidence="2" id="KW-0597">Phosphoprotein</keyword>
<dbReference type="Pfam" id="PF13193">
    <property type="entry name" value="AMP-binding_C"/>
    <property type="match status" value="1"/>
</dbReference>
<dbReference type="InterPro" id="IPR000873">
    <property type="entry name" value="AMP-dep_synth/lig_dom"/>
</dbReference>
<dbReference type="InterPro" id="IPR010071">
    <property type="entry name" value="AA_adenyl_dom"/>
</dbReference>
<dbReference type="AlphaFoldDB" id="C7PXQ3"/>
<dbReference type="KEGG" id="cai:Caci_2588"/>
<dbReference type="InterPro" id="IPR009081">
    <property type="entry name" value="PP-bd_ACP"/>
</dbReference>
<dbReference type="InterPro" id="IPR036736">
    <property type="entry name" value="ACP-like_sf"/>
</dbReference>
<dbReference type="InterPro" id="IPR045851">
    <property type="entry name" value="AMP-bd_C_sf"/>
</dbReference>
<dbReference type="InterPro" id="IPR020459">
    <property type="entry name" value="AMP-binding"/>
</dbReference>
<keyword evidence="5" id="KW-1185">Reference proteome</keyword>
<dbReference type="PANTHER" id="PTHR45527:SF14">
    <property type="entry name" value="PLIPASTATIN SYNTHASE SUBUNIT B"/>
    <property type="match status" value="1"/>
</dbReference>
<dbReference type="GO" id="GO:0005829">
    <property type="term" value="C:cytosol"/>
    <property type="evidence" value="ECO:0007669"/>
    <property type="project" value="TreeGrafter"/>
</dbReference>
<dbReference type="PANTHER" id="PTHR45527">
    <property type="entry name" value="NONRIBOSOMAL PEPTIDE SYNTHETASE"/>
    <property type="match status" value="1"/>
</dbReference>
<dbReference type="SUPFAM" id="SSF47336">
    <property type="entry name" value="ACP-like"/>
    <property type="match status" value="1"/>
</dbReference>
<feature type="domain" description="Carrier" evidence="3">
    <location>
        <begin position="539"/>
        <end position="614"/>
    </location>
</feature>
<dbReference type="EMBL" id="CP001700">
    <property type="protein sequence ID" value="ACU71506.1"/>
    <property type="molecule type" value="Genomic_DNA"/>
</dbReference>
<dbReference type="Pfam" id="PF00550">
    <property type="entry name" value="PP-binding"/>
    <property type="match status" value="1"/>
</dbReference>
<dbReference type="eggNOG" id="COG1020">
    <property type="taxonomic scope" value="Bacteria"/>
</dbReference>
<dbReference type="SUPFAM" id="SSF56801">
    <property type="entry name" value="Acetyl-CoA synthetase-like"/>
    <property type="match status" value="1"/>
</dbReference>
<dbReference type="Pfam" id="PF00501">
    <property type="entry name" value="AMP-binding"/>
    <property type="match status" value="1"/>
</dbReference>
<dbReference type="NCBIfam" id="TIGR01733">
    <property type="entry name" value="AA-adenyl-dom"/>
    <property type="match status" value="1"/>
</dbReference>
<dbReference type="InterPro" id="IPR042099">
    <property type="entry name" value="ANL_N_sf"/>
</dbReference>
<sequence length="622" mass="65437">MIPNDYRYFSRQSIGTKMFESLYVAFAEHVQRSPESIAVVSGADQVTYAGLDARARRVAAALRARGVGPDTLVGLSCERGVGLIAGLLGILAAGGAYLPLDPAYPAERVDYLLADSGAKIVVGSGPVAERLATAGLAVVDDDPEPVPGAEDFAPGSPAAADDLAYVIYTSGSTGAPKGVAVEHGNVLRLFAQTSPWFEFDDRDVWTWFHSASFDFSVWEIFGALLHGGRLVVVPASATRVPAGFAALLAAERVSILSQTPSAFRQLIAAVCDTSSRQGSPDPDLSALRLVVFGGERLNPALLRPWIDRFGTDQPQLVNMYGITETTVHVTYRRLTAADLDHPERSPIGVPIPDLRVTLHDPDGAPVPAGRPGQIWVAGPGVARGYLNRPELTAERFAVDSDGVRAYRSGDLAVRTASGDLEVLGRVDDQIKVRGFRIEPFEIESTLAGHPAVAAAVVAPRDYGDGDVRLVAHVRPARAADAAGPAADRLAEDLRAYAAGRLPAHLRPSTYELLKELPMTSNGKVDRALLRDREPGAGAPDASALADQVARIAEAVLDRGALARDLDLFDLGATSLAFVRIVAGVNDELGIALTGAELGEIASITRLAAAAAAALDPSAPSAV</sequence>
<dbReference type="Gene3D" id="3.30.300.30">
    <property type="match status" value="1"/>
</dbReference>
<organism evidence="4 5">
    <name type="scientific">Catenulispora acidiphila (strain DSM 44928 / JCM 14897 / NBRC 102108 / NRRL B-24433 / ID139908)</name>
    <dbReference type="NCBI Taxonomy" id="479433"/>
    <lineage>
        <taxon>Bacteria</taxon>
        <taxon>Bacillati</taxon>
        <taxon>Actinomycetota</taxon>
        <taxon>Actinomycetes</taxon>
        <taxon>Catenulisporales</taxon>
        <taxon>Catenulisporaceae</taxon>
        <taxon>Catenulispora</taxon>
    </lineage>
</organism>
<dbReference type="PRINTS" id="PR00154">
    <property type="entry name" value="AMPBINDING"/>
</dbReference>
<evidence type="ECO:0000259" key="3">
    <source>
        <dbReference type="PROSITE" id="PS50075"/>
    </source>
</evidence>
<dbReference type="InterPro" id="IPR020845">
    <property type="entry name" value="AMP-binding_CS"/>
</dbReference>
<dbReference type="PROSITE" id="PS00455">
    <property type="entry name" value="AMP_BINDING"/>
    <property type="match status" value="1"/>
</dbReference>
<dbReference type="FunFam" id="3.40.50.12780:FF:000012">
    <property type="entry name" value="Non-ribosomal peptide synthetase"/>
    <property type="match status" value="1"/>
</dbReference>
<protein>
    <submittedName>
        <fullName evidence="4">Amino acid adenylation domain protein</fullName>
    </submittedName>
</protein>
<dbReference type="InterPro" id="IPR020806">
    <property type="entry name" value="PKS_PP-bd"/>
</dbReference>
<dbReference type="HOGENOM" id="CLU_000022_2_12_11"/>
<dbReference type="Gene3D" id="3.40.50.12780">
    <property type="entry name" value="N-terminal domain of ligase-like"/>
    <property type="match status" value="1"/>
</dbReference>
<dbReference type="GO" id="GO:0043041">
    <property type="term" value="P:amino acid activation for nonribosomal peptide biosynthetic process"/>
    <property type="evidence" value="ECO:0007669"/>
    <property type="project" value="TreeGrafter"/>
</dbReference>
<dbReference type="InParanoid" id="C7PXQ3"/>
<evidence type="ECO:0000256" key="1">
    <source>
        <dbReference type="ARBA" id="ARBA00022450"/>
    </source>
</evidence>
<dbReference type="STRING" id="479433.Caci_2588"/>
<proteinExistence type="predicted"/>
<dbReference type="InterPro" id="IPR025110">
    <property type="entry name" value="AMP-bd_C"/>
</dbReference>
<dbReference type="PROSITE" id="PS50075">
    <property type="entry name" value="CARRIER"/>
    <property type="match status" value="1"/>
</dbReference>
<dbReference type="CDD" id="cd17643">
    <property type="entry name" value="A_NRPS_Cytc1-like"/>
    <property type="match status" value="1"/>
</dbReference>
<gene>
    <name evidence="4" type="ordered locus">Caci_2588</name>
</gene>
<name>C7PXQ3_CATAD</name>
<evidence type="ECO:0000313" key="4">
    <source>
        <dbReference type="EMBL" id="ACU71506.1"/>
    </source>
</evidence>
<dbReference type="Gene3D" id="1.10.1200.10">
    <property type="entry name" value="ACP-like"/>
    <property type="match status" value="1"/>
</dbReference>
<dbReference type="FunFam" id="3.40.50.980:FF:000001">
    <property type="entry name" value="Non-ribosomal peptide synthetase"/>
    <property type="match status" value="1"/>
</dbReference>
<dbReference type="GO" id="GO:0031177">
    <property type="term" value="F:phosphopantetheine binding"/>
    <property type="evidence" value="ECO:0007669"/>
    <property type="project" value="InterPro"/>
</dbReference>
<accession>C7PXQ3</accession>
<dbReference type="GO" id="GO:0044550">
    <property type="term" value="P:secondary metabolite biosynthetic process"/>
    <property type="evidence" value="ECO:0007669"/>
    <property type="project" value="TreeGrafter"/>
</dbReference>
<dbReference type="SMART" id="SM00823">
    <property type="entry name" value="PKS_PP"/>
    <property type="match status" value="1"/>
</dbReference>
<evidence type="ECO:0000313" key="5">
    <source>
        <dbReference type="Proteomes" id="UP000000851"/>
    </source>
</evidence>
<keyword evidence="1" id="KW-0596">Phosphopantetheine</keyword>